<dbReference type="PROSITE" id="PS50119">
    <property type="entry name" value="ZF_BBOX"/>
    <property type="match status" value="2"/>
</dbReference>
<dbReference type="InterPro" id="IPR001258">
    <property type="entry name" value="NHL_repeat"/>
</dbReference>
<reference evidence="9" key="1">
    <citation type="submission" date="2022-03" db="EMBL/GenBank/DDBJ databases">
        <authorList>
            <person name="Martin C."/>
        </authorList>
    </citation>
    <scope>NUCLEOTIDE SEQUENCE</scope>
</reference>
<dbReference type="InterPro" id="IPR013083">
    <property type="entry name" value="Znf_RING/FYVE/PHD"/>
</dbReference>
<dbReference type="AlphaFoldDB" id="A0A8S4N1A0"/>
<dbReference type="PROSITE" id="PS00518">
    <property type="entry name" value="ZF_RING_1"/>
    <property type="match status" value="1"/>
</dbReference>
<dbReference type="Gene3D" id="3.30.40.10">
    <property type="entry name" value="Zinc/RING finger domain, C3HC4 (zinc finger)"/>
    <property type="match status" value="1"/>
</dbReference>
<dbReference type="SMART" id="SM00184">
    <property type="entry name" value="RING"/>
    <property type="match status" value="1"/>
</dbReference>
<dbReference type="GO" id="GO:0061630">
    <property type="term" value="F:ubiquitin protein ligase activity"/>
    <property type="evidence" value="ECO:0007669"/>
    <property type="project" value="TreeGrafter"/>
</dbReference>
<evidence type="ECO:0000259" key="8">
    <source>
        <dbReference type="PROSITE" id="PS50119"/>
    </source>
</evidence>
<feature type="non-terminal residue" evidence="9">
    <location>
        <position position="585"/>
    </location>
</feature>
<proteinExistence type="predicted"/>
<evidence type="ECO:0000313" key="10">
    <source>
        <dbReference type="Proteomes" id="UP000749559"/>
    </source>
</evidence>
<dbReference type="InterPro" id="IPR018957">
    <property type="entry name" value="Znf_C3HC4_RING-type"/>
</dbReference>
<dbReference type="OrthoDB" id="6265224at2759"/>
<evidence type="ECO:0000256" key="3">
    <source>
        <dbReference type="ARBA" id="ARBA00022771"/>
    </source>
</evidence>
<dbReference type="InterPro" id="IPR000315">
    <property type="entry name" value="Znf_B-box"/>
</dbReference>
<gene>
    <name evidence="9" type="ORF">OFUS_LOCUS2428</name>
</gene>
<dbReference type="PROSITE" id="PS51125">
    <property type="entry name" value="NHL"/>
    <property type="match status" value="1"/>
</dbReference>
<dbReference type="CDD" id="cd05819">
    <property type="entry name" value="NHL"/>
    <property type="match status" value="1"/>
</dbReference>
<dbReference type="Gene3D" id="2.120.10.30">
    <property type="entry name" value="TolB, C-terminal domain"/>
    <property type="match status" value="1"/>
</dbReference>
<dbReference type="PANTHER" id="PTHR25462:SF229">
    <property type="entry name" value="TRANSCRIPTION INTERMEDIARY FACTOR 1-BETA"/>
    <property type="match status" value="1"/>
</dbReference>
<dbReference type="SMART" id="SM00336">
    <property type="entry name" value="BBOX"/>
    <property type="match status" value="2"/>
</dbReference>
<dbReference type="Gene3D" id="3.30.160.60">
    <property type="entry name" value="Classic Zinc Finger"/>
    <property type="match status" value="1"/>
</dbReference>
<keyword evidence="4" id="KW-0862">Zinc</keyword>
<dbReference type="SUPFAM" id="SSF57850">
    <property type="entry name" value="RING/U-box"/>
    <property type="match status" value="1"/>
</dbReference>
<evidence type="ECO:0008006" key="11">
    <source>
        <dbReference type="Google" id="ProtNLM"/>
    </source>
</evidence>
<name>A0A8S4N1A0_OWEFU</name>
<dbReference type="InterPro" id="IPR011042">
    <property type="entry name" value="6-blade_b-propeller_TolB-like"/>
</dbReference>
<evidence type="ECO:0000256" key="2">
    <source>
        <dbReference type="ARBA" id="ARBA00022737"/>
    </source>
</evidence>
<evidence type="ECO:0000256" key="5">
    <source>
        <dbReference type="PROSITE-ProRule" id="PRU00024"/>
    </source>
</evidence>
<dbReference type="InterPro" id="IPR001841">
    <property type="entry name" value="Znf_RING"/>
</dbReference>
<dbReference type="Proteomes" id="UP000749559">
    <property type="component" value="Unassembled WGS sequence"/>
</dbReference>
<feature type="repeat" description="NHL" evidence="6">
    <location>
        <begin position="477"/>
        <end position="506"/>
    </location>
</feature>
<evidence type="ECO:0000256" key="6">
    <source>
        <dbReference type="PROSITE-ProRule" id="PRU00504"/>
    </source>
</evidence>
<evidence type="ECO:0000256" key="4">
    <source>
        <dbReference type="ARBA" id="ARBA00022833"/>
    </source>
</evidence>
<keyword evidence="1" id="KW-0479">Metal-binding</keyword>
<dbReference type="EMBL" id="CAIIXF020000001">
    <property type="protein sequence ID" value="CAH1775075.1"/>
    <property type="molecule type" value="Genomic_DNA"/>
</dbReference>
<accession>A0A8S4N1A0</accession>
<evidence type="ECO:0000259" key="7">
    <source>
        <dbReference type="PROSITE" id="PS50089"/>
    </source>
</evidence>
<dbReference type="InterPro" id="IPR047153">
    <property type="entry name" value="TRIM45/56/19-like"/>
</dbReference>
<sequence length="585" mass="66424">MDSFLPDILQKETKDELLCCTICHGPLMQPKLLPCLHTFCHDCLETCIHYEDTSDVISEQPGQLKCPICSNEVELSEHGLDEIPDNIFLIALQTPDFDPKLSNVDDMPCIVVPQKCNNCESDIAMYECHECNHNLCRFCRRAHDSLKITNSHKVVSLHSRAAKRTSLRKTYVDETRANQDSACWEHPDDIIDMCCVQCDQPICAKCREIDHTLHRCVPLKDTAKRDRDFIKSSRDCVNSKVVAYQDAIINITKYESDIQDSKEHLLKEINNRNQKMHQMIDACSQTLIEQLDSCCSREQSQIESYKEAYDSQLASLRATEAFIDRLVKQGKPDEIVHMKKYILERNPHFEVCNPEKINRKLSLKFSHIHITQNDLQKFSGRIIETKIAVPKVVVQTKSPLPSPLSPMGSTLKSEQVSNFTSKTLNDKMGCKPTSITVTDTDEIIAIDDINKKIKIFNKRGRLINELAPEGSNKLIDPWDVCVLKNGHIAVTDRAHGVCGIKVFNLDGKFIETLCPHLKTPWGITTNRKGEIITTDIEEKCVKVHDAEGGLLYSIPEPGEDQIFMCPEYVCVNKNDDIIVSDFEGH</sequence>
<dbReference type="PROSITE" id="PS50089">
    <property type="entry name" value="ZF_RING_2"/>
    <property type="match status" value="1"/>
</dbReference>
<protein>
    <recommendedName>
        <fullName evidence="11">TRIM56</fullName>
    </recommendedName>
</protein>
<keyword evidence="2" id="KW-0677">Repeat</keyword>
<dbReference type="GO" id="GO:0006513">
    <property type="term" value="P:protein monoubiquitination"/>
    <property type="evidence" value="ECO:0007669"/>
    <property type="project" value="TreeGrafter"/>
</dbReference>
<dbReference type="InterPro" id="IPR017907">
    <property type="entry name" value="Znf_RING_CS"/>
</dbReference>
<organism evidence="9 10">
    <name type="scientific">Owenia fusiformis</name>
    <name type="common">Polychaete worm</name>
    <dbReference type="NCBI Taxonomy" id="6347"/>
    <lineage>
        <taxon>Eukaryota</taxon>
        <taxon>Metazoa</taxon>
        <taxon>Spiralia</taxon>
        <taxon>Lophotrochozoa</taxon>
        <taxon>Annelida</taxon>
        <taxon>Polychaeta</taxon>
        <taxon>Sedentaria</taxon>
        <taxon>Canalipalpata</taxon>
        <taxon>Sabellida</taxon>
        <taxon>Oweniida</taxon>
        <taxon>Oweniidae</taxon>
        <taxon>Owenia</taxon>
    </lineage>
</organism>
<dbReference type="GO" id="GO:0008270">
    <property type="term" value="F:zinc ion binding"/>
    <property type="evidence" value="ECO:0007669"/>
    <property type="project" value="UniProtKB-KW"/>
</dbReference>
<evidence type="ECO:0000313" key="9">
    <source>
        <dbReference type="EMBL" id="CAH1775075.1"/>
    </source>
</evidence>
<feature type="domain" description="B box-type" evidence="8">
    <location>
        <begin position="116"/>
        <end position="157"/>
    </location>
</feature>
<evidence type="ECO:0000256" key="1">
    <source>
        <dbReference type="ARBA" id="ARBA00022723"/>
    </source>
</evidence>
<dbReference type="Pfam" id="PF01436">
    <property type="entry name" value="NHL"/>
    <property type="match status" value="1"/>
</dbReference>
<dbReference type="PANTHER" id="PTHR25462">
    <property type="entry name" value="BONUS, ISOFORM C-RELATED"/>
    <property type="match status" value="1"/>
</dbReference>
<feature type="domain" description="RING-type" evidence="7">
    <location>
        <begin position="20"/>
        <end position="70"/>
    </location>
</feature>
<dbReference type="SUPFAM" id="SSF57845">
    <property type="entry name" value="B-box zinc-binding domain"/>
    <property type="match status" value="1"/>
</dbReference>
<feature type="domain" description="B box-type" evidence="8">
    <location>
        <begin position="178"/>
        <end position="219"/>
    </location>
</feature>
<dbReference type="SUPFAM" id="SSF63829">
    <property type="entry name" value="Calcium-dependent phosphotriesterase"/>
    <property type="match status" value="1"/>
</dbReference>
<dbReference type="CDD" id="cd19757">
    <property type="entry name" value="Bbox1"/>
    <property type="match status" value="1"/>
</dbReference>
<comment type="caution">
    <text evidence="9">The sequence shown here is derived from an EMBL/GenBank/DDBJ whole genome shotgun (WGS) entry which is preliminary data.</text>
</comment>
<dbReference type="Pfam" id="PF00097">
    <property type="entry name" value="zf-C3HC4"/>
    <property type="match status" value="1"/>
</dbReference>
<keyword evidence="3 5" id="KW-0863">Zinc-finger</keyword>
<keyword evidence="10" id="KW-1185">Reference proteome</keyword>